<dbReference type="AlphaFoldDB" id="A0A397UBX6"/>
<dbReference type="OrthoDB" id="2419456at2759"/>
<dbReference type="Proteomes" id="UP000266673">
    <property type="component" value="Unassembled WGS sequence"/>
</dbReference>
<sequence length="562" mass="64910">MPAENFERDDTKQSHHQMTIPETTIPAKGIHQQTTMTPRPQRNDAIMNKEQDYVLCVRRPKFETILDCDRSRLGTLVTGRVFIVEGRESLDNLGHLDILDVDKAKKGLGQPKRTTLPLGAHPRDHSEKKQNVHLEEFHKLTELAYEKCYKKRMLEVYPYLEVGKQLCHPHYCKVVEADRNQRRQELTFASYIDILTKALYHIQRRDGASLELDPAKFERMIEATNPQLKGLRNKFVNQHKLEVGLYLMASGATWEAINTMSTLGYSVCAKTVEKYQKQIQKEHVSKIENHFIENKNLFHVYNIDDYHAIHENRRPDTVSTSTANHFATCVAKPVIESYSVQLTSNGVSVHNPENVEASKICWYLLNVYTGAFDISYTDRQSYKISQGLIINTFDPIEMLTIHSYADNIVEHKEERSIRGLQLVGFREQHLHSVEDYLNALNIILLINNKTQHLDGQVAPVVADWPGQLFIRKLLHLRKSSNTNFVISQQIESFLPMLGPLHLSLNSRKHVILIYYSFFEKMFHYVFGKKKIGKETSTVEDKPSIGTRAKWLAKNKGQNYKKI</sequence>
<evidence type="ECO:0000313" key="2">
    <source>
        <dbReference type="EMBL" id="RIB07131.1"/>
    </source>
</evidence>
<reference evidence="2 3" key="1">
    <citation type="submission" date="2018-06" db="EMBL/GenBank/DDBJ databases">
        <title>Comparative genomics reveals the genomic features of Rhizophagus irregularis, R. cerebriforme, R. diaphanum and Gigaspora rosea, and their symbiotic lifestyle signature.</title>
        <authorList>
            <person name="Morin E."/>
            <person name="San Clemente H."/>
            <person name="Chen E.C.H."/>
            <person name="De La Providencia I."/>
            <person name="Hainaut M."/>
            <person name="Kuo A."/>
            <person name="Kohler A."/>
            <person name="Murat C."/>
            <person name="Tang N."/>
            <person name="Roy S."/>
            <person name="Loubradou J."/>
            <person name="Henrissat B."/>
            <person name="Grigoriev I.V."/>
            <person name="Corradi N."/>
            <person name="Roux C."/>
            <person name="Martin F.M."/>
        </authorList>
    </citation>
    <scope>NUCLEOTIDE SEQUENCE [LARGE SCALE GENOMIC DNA]</scope>
    <source>
        <strain evidence="2 3">DAOM 194757</strain>
    </source>
</reference>
<feature type="region of interest" description="Disordered" evidence="1">
    <location>
        <begin position="110"/>
        <end position="129"/>
    </location>
</feature>
<evidence type="ECO:0000313" key="3">
    <source>
        <dbReference type="Proteomes" id="UP000266673"/>
    </source>
</evidence>
<keyword evidence="3" id="KW-1185">Reference proteome</keyword>
<feature type="compositionally biased region" description="Basic and acidic residues" evidence="1">
    <location>
        <begin position="1"/>
        <end position="13"/>
    </location>
</feature>
<organism evidence="2 3">
    <name type="scientific">Gigaspora rosea</name>
    <dbReference type="NCBI Taxonomy" id="44941"/>
    <lineage>
        <taxon>Eukaryota</taxon>
        <taxon>Fungi</taxon>
        <taxon>Fungi incertae sedis</taxon>
        <taxon>Mucoromycota</taxon>
        <taxon>Glomeromycotina</taxon>
        <taxon>Glomeromycetes</taxon>
        <taxon>Diversisporales</taxon>
        <taxon>Gigasporaceae</taxon>
        <taxon>Gigaspora</taxon>
    </lineage>
</organism>
<evidence type="ECO:0000256" key="1">
    <source>
        <dbReference type="SAM" id="MobiDB-lite"/>
    </source>
</evidence>
<gene>
    <name evidence="2" type="ORF">C2G38_2215362</name>
</gene>
<accession>A0A397UBX6</accession>
<name>A0A397UBX6_9GLOM</name>
<proteinExistence type="predicted"/>
<protein>
    <submittedName>
        <fullName evidence="2">Uncharacterized protein</fullName>
    </submittedName>
</protein>
<feature type="region of interest" description="Disordered" evidence="1">
    <location>
        <begin position="1"/>
        <end position="23"/>
    </location>
</feature>
<dbReference type="EMBL" id="QKWP01001710">
    <property type="protein sequence ID" value="RIB07131.1"/>
    <property type="molecule type" value="Genomic_DNA"/>
</dbReference>
<comment type="caution">
    <text evidence="2">The sequence shown here is derived from an EMBL/GenBank/DDBJ whole genome shotgun (WGS) entry which is preliminary data.</text>
</comment>